<name>A0A8G0L4L2_9HYPO</name>
<dbReference type="EMBL" id="CP075864">
    <property type="protein sequence ID" value="QYS94044.1"/>
    <property type="molecule type" value="Genomic_DNA"/>
</dbReference>
<dbReference type="Proteomes" id="UP000826661">
    <property type="component" value="Chromosome I"/>
</dbReference>
<reference evidence="2 3" key="1">
    <citation type="journal article" date="2021" name="BMC Genomics">
        <title>Telomere-to-telomere genome assembly of asparaginase-producing Trichoderma simmonsii.</title>
        <authorList>
            <person name="Chung D."/>
            <person name="Kwon Y.M."/>
            <person name="Yang Y."/>
        </authorList>
    </citation>
    <scope>NUCLEOTIDE SEQUENCE [LARGE SCALE GENOMIC DNA]</scope>
    <source>
        <strain evidence="2 3">GH-Sj1</strain>
    </source>
</reference>
<evidence type="ECO:0000313" key="2">
    <source>
        <dbReference type="EMBL" id="QYS94044.1"/>
    </source>
</evidence>
<feature type="compositionally biased region" description="Polar residues" evidence="1">
    <location>
        <begin position="1"/>
        <end position="19"/>
    </location>
</feature>
<proteinExistence type="predicted"/>
<protein>
    <submittedName>
        <fullName evidence="2">Uncharacterized protein</fullName>
    </submittedName>
</protein>
<dbReference type="AlphaFoldDB" id="A0A8G0L4L2"/>
<evidence type="ECO:0000313" key="3">
    <source>
        <dbReference type="Proteomes" id="UP000826661"/>
    </source>
</evidence>
<feature type="region of interest" description="Disordered" evidence="1">
    <location>
        <begin position="1"/>
        <end position="35"/>
    </location>
</feature>
<gene>
    <name evidence="2" type="ORF">H0G86_001397</name>
</gene>
<sequence length="296" mass="33657">MSSQQGDEMPTPTGTQETNRAAGDASQPPMMSSQATRDRLQALFPEGTSVPTQSISNVWRSYDDMDEEARLIADDLLGTLAAFNDQQPVFNETVRRNFWNRWVFASGWDTDCTVQEPGKIRDRTMAESSLEVGTIMPGMPRSNERVKKNQNTPAHRLAGQPVFLRPQPNWDSCGVAFKYSDIRGGPISSQWVQHSPGYSPVRWRAEAAVRWDVAECKRVTGHNTTMVAFWAQCRLVHWLRDRQVDVRRPTEEVPRAEDHSKLVQLRTCSMIIDEMTVLVSDLRSRRAWPVNNGFCF</sequence>
<keyword evidence="3" id="KW-1185">Reference proteome</keyword>
<organism evidence="2 3">
    <name type="scientific">Trichoderma simmonsii</name>
    <dbReference type="NCBI Taxonomy" id="1491479"/>
    <lineage>
        <taxon>Eukaryota</taxon>
        <taxon>Fungi</taxon>
        <taxon>Dikarya</taxon>
        <taxon>Ascomycota</taxon>
        <taxon>Pezizomycotina</taxon>
        <taxon>Sordariomycetes</taxon>
        <taxon>Hypocreomycetidae</taxon>
        <taxon>Hypocreales</taxon>
        <taxon>Hypocreaceae</taxon>
        <taxon>Trichoderma</taxon>
    </lineage>
</organism>
<accession>A0A8G0L4L2</accession>
<evidence type="ECO:0000256" key="1">
    <source>
        <dbReference type="SAM" id="MobiDB-lite"/>
    </source>
</evidence>